<sequence>MKNKWLFYLTAFISGLSVMAIELGASRLMAPYFSSSQIVWTIIIGTIMIAMAIGNVLGGRMADRHKNPDRLFIWLFAAATWTMLIPLLGKFIISGVALGLSLVVTNGYLIAAAFLSAILVFAFPLMVLGMVTPNLVKYAVNSLDENGRTCGIIEAANTVGSIIGTFLPTFVTIPYVGTSATFIIFAGVLYTVCLVYLFFRKKARAAAEIISAAALAVGGFSTRIGTAFWASDNIYESESVYNYLRIEDTGSSLIFSTNVLFGVQSIKLKRPGLSGMFYDYLLASAVMAGAGENDEISVLILGLGTGTCAEQCVYYFGLDDIDGVEIDEKIIYLANEYFDLPDCVDTYAQDGRHYISTTDKLYDVIMIDAYQDITIPFQMASREFFEQVALHLKPGGAIGVNMNMYTPDPDGINAHIQDTILEVFDNAYTVPAGSNLVLLASNSYDCQQRLNEMLPTVENQSLYLFMRRIADDMTKAKSTGRILTDDRAPVELLSIRVLDEMIERELVSIRSQLSGMGLKELYELLTG</sequence>
<evidence type="ECO:0000256" key="1">
    <source>
        <dbReference type="ARBA" id="ARBA00007867"/>
    </source>
</evidence>
<dbReference type="AlphaFoldDB" id="A0A9D1T353"/>
<dbReference type="CDD" id="cd02440">
    <property type="entry name" value="AdoMet_MTases"/>
    <property type="match status" value="1"/>
</dbReference>
<comment type="caution">
    <text evidence="7">The sequence shown here is derived from an EMBL/GenBank/DDBJ whole genome shotgun (WGS) entry which is preliminary data.</text>
</comment>
<dbReference type="EMBL" id="DVOL01000005">
    <property type="protein sequence ID" value="HIV10120.1"/>
    <property type="molecule type" value="Genomic_DNA"/>
</dbReference>
<dbReference type="PANTHER" id="PTHR43317">
    <property type="entry name" value="THERMOSPERMINE SYNTHASE ACAULIS5"/>
    <property type="match status" value="1"/>
</dbReference>
<feature type="transmembrane region" description="Helical" evidence="5">
    <location>
        <begin position="36"/>
        <end position="59"/>
    </location>
</feature>
<feature type="transmembrane region" description="Helical" evidence="5">
    <location>
        <begin position="179"/>
        <end position="199"/>
    </location>
</feature>
<feature type="active site" description="Proton acceptor" evidence="4">
    <location>
        <position position="368"/>
    </location>
</feature>
<dbReference type="InterPro" id="IPR036259">
    <property type="entry name" value="MFS_trans_sf"/>
</dbReference>
<evidence type="ECO:0000256" key="5">
    <source>
        <dbReference type="SAM" id="Phobius"/>
    </source>
</evidence>
<dbReference type="InterPro" id="IPR029063">
    <property type="entry name" value="SAM-dependent_MTases_sf"/>
</dbReference>
<feature type="transmembrane region" description="Helical" evidence="5">
    <location>
        <begin position="206"/>
        <end position="230"/>
    </location>
</feature>
<reference evidence="7" key="2">
    <citation type="journal article" date="2021" name="PeerJ">
        <title>Extensive microbial diversity within the chicken gut microbiome revealed by metagenomics and culture.</title>
        <authorList>
            <person name="Gilroy R."/>
            <person name="Ravi A."/>
            <person name="Getino M."/>
            <person name="Pursley I."/>
            <person name="Horton D.L."/>
            <person name="Alikhan N.F."/>
            <person name="Baker D."/>
            <person name="Gharbi K."/>
            <person name="Hall N."/>
            <person name="Watson M."/>
            <person name="Adriaenssens E.M."/>
            <person name="Foster-Nyarko E."/>
            <person name="Jarju S."/>
            <person name="Secka A."/>
            <person name="Antonio M."/>
            <person name="Oren A."/>
            <person name="Chaudhuri R.R."/>
            <person name="La Ragione R."/>
            <person name="Hildebrand F."/>
            <person name="Pallen M.J."/>
        </authorList>
    </citation>
    <scope>NUCLEOTIDE SEQUENCE</scope>
    <source>
        <strain evidence="7">1370</strain>
    </source>
</reference>
<protein>
    <submittedName>
        <fullName evidence="7">Fused MFS/spermidine synthase</fullName>
    </submittedName>
</protein>
<feature type="transmembrane region" description="Helical" evidence="5">
    <location>
        <begin position="108"/>
        <end position="131"/>
    </location>
</feature>
<evidence type="ECO:0000256" key="2">
    <source>
        <dbReference type="ARBA" id="ARBA00022679"/>
    </source>
</evidence>
<dbReference type="SUPFAM" id="SSF53335">
    <property type="entry name" value="S-adenosyl-L-methionine-dependent methyltransferases"/>
    <property type="match status" value="1"/>
</dbReference>
<keyword evidence="5" id="KW-1133">Transmembrane helix</keyword>
<dbReference type="GO" id="GO:0006596">
    <property type="term" value="P:polyamine biosynthetic process"/>
    <property type="evidence" value="ECO:0007669"/>
    <property type="project" value="UniProtKB-UniRule"/>
</dbReference>
<evidence type="ECO:0000313" key="7">
    <source>
        <dbReference type="EMBL" id="HIV10120.1"/>
    </source>
</evidence>
<evidence type="ECO:0000313" key="8">
    <source>
        <dbReference type="Proteomes" id="UP000823960"/>
    </source>
</evidence>
<comment type="similarity">
    <text evidence="1">Belongs to the spermidine/spermine synthase family.</text>
</comment>
<proteinExistence type="inferred from homology"/>
<feature type="transmembrane region" description="Helical" evidence="5">
    <location>
        <begin position="71"/>
        <end position="102"/>
    </location>
</feature>
<dbReference type="GO" id="GO:0016740">
    <property type="term" value="F:transferase activity"/>
    <property type="evidence" value="ECO:0007669"/>
    <property type="project" value="UniProtKB-UniRule"/>
</dbReference>
<dbReference type="Gene3D" id="3.40.50.150">
    <property type="entry name" value="Vaccinia Virus protein VP39"/>
    <property type="match status" value="1"/>
</dbReference>
<dbReference type="SUPFAM" id="SSF103473">
    <property type="entry name" value="MFS general substrate transporter"/>
    <property type="match status" value="1"/>
</dbReference>
<reference evidence="7" key="1">
    <citation type="submission" date="2020-10" db="EMBL/GenBank/DDBJ databases">
        <authorList>
            <person name="Gilroy R."/>
        </authorList>
    </citation>
    <scope>NUCLEOTIDE SEQUENCE</scope>
    <source>
        <strain evidence="7">1370</strain>
    </source>
</reference>
<dbReference type="InterPro" id="IPR030374">
    <property type="entry name" value="PABS"/>
</dbReference>
<gene>
    <name evidence="7" type="ORF">IAD28_00265</name>
</gene>
<evidence type="ECO:0000259" key="6">
    <source>
        <dbReference type="PROSITE" id="PS51006"/>
    </source>
</evidence>
<evidence type="ECO:0000256" key="4">
    <source>
        <dbReference type="PROSITE-ProRule" id="PRU00354"/>
    </source>
</evidence>
<feature type="domain" description="PABS" evidence="6">
    <location>
        <begin position="207"/>
        <end position="452"/>
    </location>
</feature>
<keyword evidence="5" id="KW-0812">Transmembrane</keyword>
<dbReference type="Gene3D" id="1.20.1250.20">
    <property type="entry name" value="MFS general substrate transporter like domains"/>
    <property type="match status" value="1"/>
</dbReference>
<keyword evidence="3 4" id="KW-0620">Polyamine biosynthesis</keyword>
<dbReference type="Pfam" id="PF01564">
    <property type="entry name" value="Spermine_synth"/>
    <property type="match status" value="1"/>
</dbReference>
<keyword evidence="5" id="KW-0472">Membrane</keyword>
<dbReference type="PROSITE" id="PS51006">
    <property type="entry name" value="PABS_2"/>
    <property type="match status" value="1"/>
</dbReference>
<organism evidence="7 8">
    <name type="scientific">Candidatus Faeciplasma avium</name>
    <dbReference type="NCBI Taxonomy" id="2840798"/>
    <lineage>
        <taxon>Bacteria</taxon>
        <taxon>Bacillati</taxon>
        <taxon>Bacillota</taxon>
        <taxon>Clostridia</taxon>
        <taxon>Eubacteriales</taxon>
        <taxon>Oscillospiraceae</taxon>
        <taxon>Oscillospiraceae incertae sedis</taxon>
        <taxon>Candidatus Faeciplasma</taxon>
    </lineage>
</organism>
<evidence type="ECO:0000256" key="3">
    <source>
        <dbReference type="ARBA" id="ARBA00023115"/>
    </source>
</evidence>
<feature type="transmembrane region" description="Helical" evidence="5">
    <location>
        <begin position="152"/>
        <end position="173"/>
    </location>
</feature>
<name>A0A9D1T353_9FIRM</name>
<keyword evidence="2 4" id="KW-0808">Transferase</keyword>
<accession>A0A9D1T353</accession>
<dbReference type="NCBIfam" id="NF037959">
    <property type="entry name" value="MFS_SpdSyn"/>
    <property type="match status" value="1"/>
</dbReference>
<dbReference type="Proteomes" id="UP000823960">
    <property type="component" value="Unassembled WGS sequence"/>
</dbReference>
<dbReference type="PANTHER" id="PTHR43317:SF1">
    <property type="entry name" value="THERMOSPERMINE SYNTHASE ACAULIS5"/>
    <property type="match status" value="1"/>
</dbReference>